<gene>
    <name evidence="2" type="ORF">CGI_10001484</name>
</gene>
<organism evidence="2">
    <name type="scientific">Magallana gigas</name>
    <name type="common">Pacific oyster</name>
    <name type="synonym">Crassostrea gigas</name>
    <dbReference type="NCBI Taxonomy" id="29159"/>
    <lineage>
        <taxon>Eukaryota</taxon>
        <taxon>Metazoa</taxon>
        <taxon>Spiralia</taxon>
        <taxon>Lophotrochozoa</taxon>
        <taxon>Mollusca</taxon>
        <taxon>Bivalvia</taxon>
        <taxon>Autobranchia</taxon>
        <taxon>Pteriomorphia</taxon>
        <taxon>Ostreida</taxon>
        <taxon>Ostreoidea</taxon>
        <taxon>Ostreidae</taxon>
        <taxon>Magallana</taxon>
    </lineage>
</organism>
<evidence type="ECO:0000313" key="2">
    <source>
        <dbReference type="EMBL" id="EKC22785.1"/>
    </source>
</evidence>
<dbReference type="EMBL" id="JH818691">
    <property type="protein sequence ID" value="EKC22785.1"/>
    <property type="molecule type" value="Genomic_DNA"/>
</dbReference>
<dbReference type="AlphaFoldDB" id="K1Q1S4"/>
<feature type="region of interest" description="Disordered" evidence="1">
    <location>
        <begin position="1"/>
        <end position="24"/>
    </location>
</feature>
<accession>K1Q1S4</accession>
<name>K1Q1S4_MAGGI</name>
<protein>
    <submittedName>
        <fullName evidence="2">Uncharacterized protein</fullName>
    </submittedName>
</protein>
<dbReference type="InParanoid" id="K1Q1S4"/>
<proteinExistence type="predicted"/>
<evidence type="ECO:0000256" key="1">
    <source>
        <dbReference type="SAM" id="MobiDB-lite"/>
    </source>
</evidence>
<reference evidence="2" key="1">
    <citation type="journal article" date="2012" name="Nature">
        <title>The oyster genome reveals stress adaptation and complexity of shell formation.</title>
        <authorList>
            <person name="Zhang G."/>
            <person name="Fang X."/>
            <person name="Guo X."/>
            <person name="Li L."/>
            <person name="Luo R."/>
            <person name="Xu F."/>
            <person name="Yang P."/>
            <person name="Zhang L."/>
            <person name="Wang X."/>
            <person name="Qi H."/>
            <person name="Xiong Z."/>
            <person name="Que H."/>
            <person name="Xie Y."/>
            <person name="Holland P.W."/>
            <person name="Paps J."/>
            <person name="Zhu Y."/>
            <person name="Wu F."/>
            <person name="Chen Y."/>
            <person name="Wang J."/>
            <person name="Peng C."/>
            <person name="Meng J."/>
            <person name="Yang L."/>
            <person name="Liu J."/>
            <person name="Wen B."/>
            <person name="Zhang N."/>
            <person name="Huang Z."/>
            <person name="Zhu Q."/>
            <person name="Feng Y."/>
            <person name="Mount A."/>
            <person name="Hedgecock D."/>
            <person name="Xu Z."/>
            <person name="Liu Y."/>
            <person name="Domazet-Loso T."/>
            <person name="Du Y."/>
            <person name="Sun X."/>
            <person name="Zhang S."/>
            <person name="Liu B."/>
            <person name="Cheng P."/>
            <person name="Jiang X."/>
            <person name="Li J."/>
            <person name="Fan D."/>
            <person name="Wang W."/>
            <person name="Fu W."/>
            <person name="Wang T."/>
            <person name="Wang B."/>
            <person name="Zhang J."/>
            <person name="Peng Z."/>
            <person name="Li Y."/>
            <person name="Li N."/>
            <person name="Wang J."/>
            <person name="Chen M."/>
            <person name="He Y."/>
            <person name="Tan F."/>
            <person name="Song X."/>
            <person name="Zheng Q."/>
            <person name="Huang R."/>
            <person name="Yang H."/>
            <person name="Du X."/>
            <person name="Chen L."/>
            <person name="Yang M."/>
            <person name="Gaffney P.M."/>
            <person name="Wang S."/>
            <person name="Luo L."/>
            <person name="She Z."/>
            <person name="Ming Y."/>
            <person name="Huang W."/>
            <person name="Zhang S."/>
            <person name="Huang B."/>
            <person name="Zhang Y."/>
            <person name="Qu T."/>
            <person name="Ni P."/>
            <person name="Miao G."/>
            <person name="Wang J."/>
            <person name="Wang Q."/>
            <person name="Steinberg C.E."/>
            <person name="Wang H."/>
            <person name="Li N."/>
            <person name="Qian L."/>
            <person name="Zhang G."/>
            <person name="Li Y."/>
            <person name="Yang H."/>
            <person name="Liu X."/>
            <person name="Wang J."/>
            <person name="Yin Y."/>
            <person name="Wang J."/>
        </authorList>
    </citation>
    <scope>NUCLEOTIDE SEQUENCE [LARGE SCALE GENOMIC DNA]</scope>
    <source>
        <strain evidence="2">05x7-T-G4-1.051#20</strain>
    </source>
</reference>
<dbReference type="HOGENOM" id="CLU_2673505_0_0_1"/>
<sequence length="75" mass="8588">MNCSSAGSCECNSERRTHQYPRRQRNANRVYPMWRGERKVLATIVGIVVARNTTRLDGVKLKPISDKVLQSRKTV</sequence>
<feature type="compositionally biased region" description="Polar residues" evidence="1">
    <location>
        <begin position="1"/>
        <end position="11"/>
    </location>
</feature>